<comment type="caution">
    <text evidence="1">The sequence shown here is derived from an EMBL/GenBank/DDBJ whole genome shotgun (WGS) entry which is preliminary data.</text>
</comment>
<evidence type="ECO:0000313" key="1">
    <source>
        <dbReference type="EMBL" id="KZE11489.1"/>
    </source>
</evidence>
<sequence>MKVLLLRHPPVATAWRGRCYGRSNMGWSRDGWAMARRIVADLPPVDAVVHSGAQRTARLAAMVEQARCVPATADPRWLERDFGYWEGRRWDAIWRESGAEIDRMMTDPEAYRPGGGETGRDIADRVAAAWDALPRVASVLVVAHGGPIATLRALRAGVPLTRAVDFIPACGEVVPLQRYCQ</sequence>
<dbReference type="RefSeq" id="WP_066691975.1">
    <property type="nucleotide sequence ID" value="NZ_CP117025.1"/>
</dbReference>
<organism evidence="1 2">
    <name type="scientific">Sphingomonas hankookensis</name>
    <dbReference type="NCBI Taxonomy" id="563996"/>
    <lineage>
        <taxon>Bacteria</taxon>
        <taxon>Pseudomonadati</taxon>
        <taxon>Pseudomonadota</taxon>
        <taxon>Alphaproteobacteria</taxon>
        <taxon>Sphingomonadales</taxon>
        <taxon>Sphingomonadaceae</taxon>
        <taxon>Sphingomonas</taxon>
    </lineage>
</organism>
<dbReference type="Gene3D" id="3.40.50.1240">
    <property type="entry name" value="Phosphoglycerate mutase-like"/>
    <property type="match status" value="1"/>
</dbReference>
<keyword evidence="2" id="KW-1185">Reference proteome</keyword>
<dbReference type="Pfam" id="PF00300">
    <property type="entry name" value="His_Phos_1"/>
    <property type="match status" value="1"/>
</dbReference>
<dbReference type="InterPro" id="IPR013078">
    <property type="entry name" value="His_Pase_superF_clade-1"/>
</dbReference>
<gene>
    <name evidence="1" type="ORF">AVT10_04350</name>
</gene>
<dbReference type="Proteomes" id="UP000076609">
    <property type="component" value="Unassembled WGS sequence"/>
</dbReference>
<dbReference type="SUPFAM" id="SSF53254">
    <property type="entry name" value="Phosphoglycerate mutase-like"/>
    <property type="match status" value="1"/>
</dbReference>
<proteinExistence type="predicted"/>
<dbReference type="SMART" id="SM00855">
    <property type="entry name" value="PGAM"/>
    <property type="match status" value="1"/>
</dbReference>
<name>A0ABR5YC06_9SPHN</name>
<reference evidence="2" key="1">
    <citation type="submission" date="2016-01" db="EMBL/GenBank/DDBJ databases">
        <title>Draft genome of Chromobacterium sp. F49.</title>
        <authorList>
            <person name="Hong K.W."/>
        </authorList>
    </citation>
    <scope>NUCLEOTIDE SEQUENCE [LARGE SCALE GENOMIC DNA]</scope>
    <source>
        <strain evidence="2">CN3</strain>
    </source>
</reference>
<protein>
    <submittedName>
        <fullName evidence="1">Phosphoglycerate mutase</fullName>
    </submittedName>
</protein>
<dbReference type="InterPro" id="IPR029033">
    <property type="entry name" value="His_PPase_superfam"/>
</dbReference>
<accession>A0ABR5YC06</accession>
<dbReference type="EMBL" id="LQQO01000034">
    <property type="protein sequence ID" value="KZE11489.1"/>
    <property type="molecule type" value="Genomic_DNA"/>
</dbReference>
<evidence type="ECO:0000313" key="2">
    <source>
        <dbReference type="Proteomes" id="UP000076609"/>
    </source>
</evidence>